<feature type="region of interest" description="Disordered" evidence="1">
    <location>
        <begin position="657"/>
        <end position="824"/>
    </location>
</feature>
<evidence type="ECO:0000313" key="2">
    <source>
        <dbReference type="EMBL" id="ORY26685.1"/>
    </source>
</evidence>
<feature type="compositionally biased region" description="Low complexity" evidence="1">
    <location>
        <begin position="755"/>
        <end position="770"/>
    </location>
</feature>
<feature type="compositionally biased region" description="Polar residues" evidence="1">
    <location>
        <begin position="76"/>
        <end position="92"/>
    </location>
</feature>
<sequence length="824" mass="89674">MYRGVLQAESVEGTGEDSYLASTSRDHKPTFLEARLQSEPPEMGHGSPPPSSFDTNIKSRKSWFGLSLRHSKVSQKTRQSTHLNDTEASLDNNNDRDPYRPIQFSPNRLATLYVTPSERNLYLAAMAQLDQNPPPLPLWSDPAPVLPMVEHQAPLDPPSATFRPLTEAPLSPKLVTSPDLDRSSGGLHVRDEFRTIPTRSAKHAFLALTGSSGLRFTGFPVRVLRDVDEVIGSNWSLRVISRSESIEMLQIRDASETIEGWKIELGGAVWKRKGSQELGTIRLLLAILTCLGTHGYTIIDAIQAASLKNDVHNFLFTHSPETRSHPPLFFAISFPLVDRISIISPPPKSTPAIISAIRQAITSTHSHQTGTSSDRHGQENSNQIKLEGWVHRGVYRFWIGGMRRWLGSGVKRKVADSIHTNLLLGIINSLSSLHFTLTASIPLTPSSTGRDVLFFASLPSSGLSVRDTYVTLPDIDPSTDSESPVIVSRNDVLPPQPVSILRTGNRGANREERPVPWTAALGETPLGTPPTSPRQREASEQSNSSQAPPSATPQTLRSASRESQVPLVKGRGGSTESSPRQRNVLLKKTSLRRKTSLNRSGQAGENELGPPIGGRLLPRVDDYPQRMNDDVQKDDEPSEGDASMRQHYLAMPNEYSHRSLHESDPTNHMDGERWSFVDDPSSTRQAPKVDEQGLTVPSPDPPRPSTGDSGDSLYFDPSADSHAPHSIPNETIPIREATDFSPLREATSPRQANLVSVGSGLGVPSVRGSVGFLGGQSVVSGYAPTVPEKDGPLGGVPEKDEPAGSVPAPSGQGSARTKVNYNYA</sequence>
<gene>
    <name evidence="2" type="ORF">BCR39DRAFT_589553</name>
</gene>
<keyword evidence="3" id="KW-1185">Reference proteome</keyword>
<dbReference type="OrthoDB" id="2596799at2759"/>
<comment type="caution">
    <text evidence="2">The sequence shown here is derived from an EMBL/GenBank/DDBJ whole genome shotgun (WGS) entry which is preliminary data.</text>
</comment>
<dbReference type="STRING" id="71784.A0A1Y2AXR0"/>
<dbReference type="Proteomes" id="UP000193986">
    <property type="component" value="Unassembled WGS sequence"/>
</dbReference>
<dbReference type="EMBL" id="MCFC01000045">
    <property type="protein sequence ID" value="ORY26685.1"/>
    <property type="molecule type" value="Genomic_DNA"/>
</dbReference>
<feature type="compositionally biased region" description="Polar residues" evidence="1">
    <location>
        <begin position="540"/>
        <end position="563"/>
    </location>
</feature>
<evidence type="ECO:0000256" key="1">
    <source>
        <dbReference type="SAM" id="MobiDB-lite"/>
    </source>
</evidence>
<feature type="region of interest" description="Disordered" evidence="1">
    <location>
        <begin position="1"/>
        <end position="56"/>
    </location>
</feature>
<name>A0A1Y2AXR0_9TREE</name>
<proteinExistence type="predicted"/>
<feature type="compositionally biased region" description="Basic and acidic residues" evidence="1">
    <location>
        <begin position="657"/>
        <end position="676"/>
    </location>
</feature>
<accession>A0A1Y2AXR0</accession>
<dbReference type="AlphaFoldDB" id="A0A1Y2AXR0"/>
<feature type="compositionally biased region" description="Polar residues" evidence="1">
    <location>
        <begin position="811"/>
        <end position="824"/>
    </location>
</feature>
<reference evidence="2 3" key="1">
    <citation type="submission" date="2016-07" db="EMBL/GenBank/DDBJ databases">
        <title>Pervasive Adenine N6-methylation of Active Genes in Fungi.</title>
        <authorList>
            <consortium name="DOE Joint Genome Institute"/>
            <person name="Mondo S.J."/>
            <person name="Dannebaum R.O."/>
            <person name="Kuo R.C."/>
            <person name="Labutti K."/>
            <person name="Haridas S."/>
            <person name="Kuo A."/>
            <person name="Salamov A."/>
            <person name="Ahrendt S.R."/>
            <person name="Lipzen A."/>
            <person name="Sullivan W."/>
            <person name="Andreopoulos W.B."/>
            <person name="Clum A."/>
            <person name="Lindquist E."/>
            <person name="Daum C."/>
            <person name="Ramamoorthy G.K."/>
            <person name="Gryganskyi A."/>
            <person name="Culley D."/>
            <person name="Magnuson J.K."/>
            <person name="James T.Y."/>
            <person name="O'Malley M.A."/>
            <person name="Stajich J.E."/>
            <person name="Spatafora J.W."/>
            <person name="Visel A."/>
            <person name="Grigoriev I.V."/>
        </authorList>
    </citation>
    <scope>NUCLEOTIDE SEQUENCE [LARGE SCALE GENOMIC DNA]</scope>
    <source>
        <strain evidence="2 3">68-887.2</strain>
    </source>
</reference>
<dbReference type="PANTHER" id="PTHR38696:SF1">
    <property type="entry name" value="MEDIATOR OF RNA POLYMERASE II TRANSCRIPTION SUBUNIT 13"/>
    <property type="match status" value="1"/>
</dbReference>
<feature type="region of interest" description="Disordered" evidence="1">
    <location>
        <begin position="70"/>
        <end position="103"/>
    </location>
</feature>
<dbReference type="InParanoid" id="A0A1Y2AXR0"/>
<feature type="compositionally biased region" description="Basic and acidic residues" evidence="1">
    <location>
        <begin position="618"/>
        <end position="635"/>
    </location>
</feature>
<feature type="compositionally biased region" description="Basic and acidic residues" evidence="1">
    <location>
        <begin position="787"/>
        <end position="802"/>
    </location>
</feature>
<organism evidence="2 3">
    <name type="scientific">Naematelia encephala</name>
    <dbReference type="NCBI Taxonomy" id="71784"/>
    <lineage>
        <taxon>Eukaryota</taxon>
        <taxon>Fungi</taxon>
        <taxon>Dikarya</taxon>
        <taxon>Basidiomycota</taxon>
        <taxon>Agaricomycotina</taxon>
        <taxon>Tremellomycetes</taxon>
        <taxon>Tremellales</taxon>
        <taxon>Naemateliaceae</taxon>
        <taxon>Naematelia</taxon>
    </lineage>
</organism>
<evidence type="ECO:0000313" key="3">
    <source>
        <dbReference type="Proteomes" id="UP000193986"/>
    </source>
</evidence>
<protein>
    <submittedName>
        <fullName evidence="2">Uncharacterized protein</fullName>
    </submittedName>
</protein>
<feature type="region of interest" description="Disordered" evidence="1">
    <location>
        <begin position="474"/>
        <end position="642"/>
    </location>
</feature>
<dbReference type="PANTHER" id="PTHR38696">
    <property type="entry name" value="MEDIATOR OF RNA POLYMERASE II TRANSCRIPTION SUBUNIT 13"/>
    <property type="match status" value="1"/>
</dbReference>